<dbReference type="Proteomes" id="UP000184206">
    <property type="component" value="Unassembled WGS sequence"/>
</dbReference>
<accession>A0A1M7CFY7</accession>
<keyword evidence="2 5" id="KW-0717">Septation</keyword>
<comment type="subcellular location">
    <subcellularLocation>
        <location evidence="5">Cytoplasm</location>
    </subcellularLocation>
    <text evidence="5">Localizes to the division site, in a FtsZ-dependent manner.</text>
</comment>
<evidence type="ECO:0000256" key="4">
    <source>
        <dbReference type="ARBA" id="ARBA00044936"/>
    </source>
</evidence>
<dbReference type="GO" id="GO:0000917">
    <property type="term" value="P:division septum assembly"/>
    <property type="evidence" value="ECO:0007669"/>
    <property type="project" value="UniProtKB-KW"/>
</dbReference>
<dbReference type="Gene3D" id="3.30.110.150">
    <property type="entry name" value="SepF-like protein"/>
    <property type="match status" value="1"/>
</dbReference>
<name>A0A1M7CFY7_9BACL</name>
<feature type="compositionally biased region" description="Basic and acidic residues" evidence="6">
    <location>
        <begin position="28"/>
        <end position="40"/>
    </location>
</feature>
<evidence type="ECO:0000313" key="8">
    <source>
        <dbReference type="Proteomes" id="UP000184206"/>
    </source>
</evidence>
<comment type="subunit">
    <text evidence="5">Homodimer. Interacts with FtsZ.</text>
</comment>
<feature type="compositionally biased region" description="Basic and acidic residues" evidence="6">
    <location>
        <begin position="63"/>
        <end position="84"/>
    </location>
</feature>
<dbReference type="Pfam" id="PF04472">
    <property type="entry name" value="SepF"/>
    <property type="match status" value="1"/>
</dbReference>
<keyword evidence="5" id="KW-0963">Cytoplasm</keyword>
<dbReference type="InterPro" id="IPR038594">
    <property type="entry name" value="SepF-like_sf"/>
</dbReference>
<protein>
    <recommendedName>
        <fullName evidence="5">Cell division protein SepF</fullName>
    </recommendedName>
</protein>
<comment type="function">
    <text evidence="4 5">Cell division protein that is part of the divisome complex and is recruited early to the Z-ring. Probably stimulates Z-ring formation, perhaps through the cross-linking of FtsZ protofilaments. Its function overlaps with FtsA.</text>
</comment>
<dbReference type="PANTHER" id="PTHR35798:SF1">
    <property type="entry name" value="CELL DIVISION PROTEIN SEPF"/>
    <property type="match status" value="1"/>
</dbReference>
<comment type="similarity">
    <text evidence="5">Belongs to the SepF family.</text>
</comment>
<feature type="compositionally biased region" description="Basic and acidic residues" evidence="6">
    <location>
        <begin position="94"/>
        <end position="104"/>
    </location>
</feature>
<proteinExistence type="inferred from homology"/>
<dbReference type="PANTHER" id="PTHR35798">
    <property type="entry name" value="CELL DIVISION PROTEIN SEPF"/>
    <property type="match status" value="1"/>
</dbReference>
<dbReference type="GO" id="GO:0043093">
    <property type="term" value="P:FtsZ-dependent cytokinesis"/>
    <property type="evidence" value="ECO:0007669"/>
    <property type="project" value="UniProtKB-UniRule"/>
</dbReference>
<keyword evidence="3 5" id="KW-0131">Cell cycle</keyword>
<dbReference type="EMBL" id="FRCF01000002">
    <property type="protein sequence ID" value="SHL66162.1"/>
    <property type="molecule type" value="Genomic_DNA"/>
</dbReference>
<evidence type="ECO:0000256" key="2">
    <source>
        <dbReference type="ARBA" id="ARBA00023210"/>
    </source>
</evidence>
<feature type="region of interest" description="Disordered" evidence="6">
    <location>
        <begin position="21"/>
        <end position="104"/>
    </location>
</feature>
<dbReference type="STRING" id="1123231.SAMN02745189_00770"/>
<evidence type="ECO:0000256" key="3">
    <source>
        <dbReference type="ARBA" id="ARBA00023306"/>
    </source>
</evidence>
<dbReference type="InterPro" id="IPR007561">
    <property type="entry name" value="Cell_div_SepF/SepF-rel"/>
</dbReference>
<dbReference type="HAMAP" id="MF_01197">
    <property type="entry name" value="SepF"/>
    <property type="match status" value="1"/>
</dbReference>
<evidence type="ECO:0000256" key="1">
    <source>
        <dbReference type="ARBA" id="ARBA00022618"/>
    </source>
</evidence>
<evidence type="ECO:0000313" key="7">
    <source>
        <dbReference type="EMBL" id="SHL66162.1"/>
    </source>
</evidence>
<keyword evidence="1 5" id="KW-0132">Cell division</keyword>
<gene>
    <name evidence="5" type="primary">sepF</name>
    <name evidence="7" type="ORF">SAMN02745189_00770</name>
</gene>
<reference evidence="7 8" key="1">
    <citation type="submission" date="2016-11" db="EMBL/GenBank/DDBJ databases">
        <authorList>
            <person name="Jaros S."/>
            <person name="Januszkiewicz K."/>
            <person name="Wedrychowicz H."/>
        </authorList>
    </citation>
    <scope>NUCLEOTIDE SEQUENCE [LARGE SCALE GENOMIC DNA]</scope>
    <source>
        <strain evidence="7 8">DSM 16010</strain>
    </source>
</reference>
<dbReference type="AlphaFoldDB" id="A0A1M7CFY7"/>
<dbReference type="InterPro" id="IPR023052">
    <property type="entry name" value="Cell_div_SepF"/>
</dbReference>
<evidence type="ECO:0000256" key="6">
    <source>
        <dbReference type="SAM" id="MobiDB-lite"/>
    </source>
</evidence>
<sequence>MIVIAIKNFFKDFFVVEVEEESSGAEQQSKKVEAEVKNNDRQSSSSKVTRLDLTKNGSTETSSKIKKDEDDRQSRPFFKKEKTTFGRQAPKRKYASDKDKENTLMNTDDRNAKVHLFEPRVFSETQDIADELKNERATLVNLSKVDAAPKKRIVDFLSGTVYALNGDIQKVGSDIFLCTPKSVVVEGEISSDKENLEEM</sequence>
<evidence type="ECO:0000256" key="5">
    <source>
        <dbReference type="HAMAP-Rule" id="MF_01197"/>
    </source>
</evidence>
<dbReference type="GO" id="GO:0005737">
    <property type="term" value="C:cytoplasm"/>
    <property type="evidence" value="ECO:0007669"/>
    <property type="project" value="UniProtKB-SubCell"/>
</dbReference>
<keyword evidence="8" id="KW-1185">Reference proteome</keyword>
<organism evidence="7 8">
    <name type="scientific">Lacicoccus alkaliphilus DSM 16010</name>
    <dbReference type="NCBI Taxonomy" id="1123231"/>
    <lineage>
        <taxon>Bacteria</taxon>
        <taxon>Bacillati</taxon>
        <taxon>Bacillota</taxon>
        <taxon>Bacilli</taxon>
        <taxon>Bacillales</taxon>
        <taxon>Salinicoccaceae</taxon>
        <taxon>Lacicoccus</taxon>
    </lineage>
</organism>